<dbReference type="HOGENOM" id="CLU_498384_0_0_1"/>
<reference evidence="2 3" key="1">
    <citation type="submission" date="2014-04" db="EMBL/GenBank/DDBJ databases">
        <authorList>
            <consortium name="DOE Joint Genome Institute"/>
            <person name="Kuo A."/>
            <person name="Zuccaro A."/>
            <person name="Kohler A."/>
            <person name="Nagy L.G."/>
            <person name="Floudas D."/>
            <person name="Copeland A."/>
            <person name="Barry K.W."/>
            <person name="Cichocki N."/>
            <person name="Veneault-Fourrey C."/>
            <person name="LaButti K."/>
            <person name="Lindquist E.A."/>
            <person name="Lipzen A."/>
            <person name="Lundell T."/>
            <person name="Morin E."/>
            <person name="Murat C."/>
            <person name="Sun H."/>
            <person name="Tunlid A."/>
            <person name="Henrissat B."/>
            <person name="Grigoriev I.V."/>
            <person name="Hibbett D.S."/>
            <person name="Martin F."/>
            <person name="Nordberg H.P."/>
            <person name="Cantor M.N."/>
            <person name="Hua S.X."/>
        </authorList>
    </citation>
    <scope>NUCLEOTIDE SEQUENCE [LARGE SCALE GENOMIC DNA]</scope>
    <source>
        <strain evidence="2 3">MAFF 305830</strain>
    </source>
</reference>
<organism evidence="2 3">
    <name type="scientific">Serendipita vermifera MAFF 305830</name>
    <dbReference type="NCBI Taxonomy" id="933852"/>
    <lineage>
        <taxon>Eukaryota</taxon>
        <taxon>Fungi</taxon>
        <taxon>Dikarya</taxon>
        <taxon>Basidiomycota</taxon>
        <taxon>Agaricomycotina</taxon>
        <taxon>Agaricomycetes</taxon>
        <taxon>Sebacinales</taxon>
        <taxon>Serendipitaceae</taxon>
        <taxon>Serendipita</taxon>
    </lineage>
</organism>
<reference evidence="3" key="2">
    <citation type="submission" date="2015-01" db="EMBL/GenBank/DDBJ databases">
        <title>Evolutionary Origins and Diversification of the Mycorrhizal Mutualists.</title>
        <authorList>
            <consortium name="DOE Joint Genome Institute"/>
            <consortium name="Mycorrhizal Genomics Consortium"/>
            <person name="Kohler A."/>
            <person name="Kuo A."/>
            <person name="Nagy L.G."/>
            <person name="Floudas D."/>
            <person name="Copeland A."/>
            <person name="Barry K.W."/>
            <person name="Cichocki N."/>
            <person name="Veneault-Fourrey C."/>
            <person name="LaButti K."/>
            <person name="Lindquist E.A."/>
            <person name="Lipzen A."/>
            <person name="Lundell T."/>
            <person name="Morin E."/>
            <person name="Murat C."/>
            <person name="Riley R."/>
            <person name="Ohm R."/>
            <person name="Sun H."/>
            <person name="Tunlid A."/>
            <person name="Henrissat B."/>
            <person name="Grigoriev I.V."/>
            <person name="Hibbett D.S."/>
            <person name="Martin F."/>
        </authorList>
    </citation>
    <scope>NUCLEOTIDE SEQUENCE [LARGE SCALE GENOMIC DNA]</scope>
    <source>
        <strain evidence="3">MAFF 305830</strain>
    </source>
</reference>
<proteinExistence type="predicted"/>
<dbReference type="EMBL" id="KN824334">
    <property type="protein sequence ID" value="KIM23663.1"/>
    <property type="molecule type" value="Genomic_DNA"/>
</dbReference>
<evidence type="ECO:0000313" key="2">
    <source>
        <dbReference type="EMBL" id="KIM23663.1"/>
    </source>
</evidence>
<protein>
    <submittedName>
        <fullName evidence="2">Uncharacterized protein</fullName>
    </submittedName>
</protein>
<evidence type="ECO:0000256" key="1">
    <source>
        <dbReference type="SAM" id="MobiDB-lite"/>
    </source>
</evidence>
<accession>A0A0C2WB81</accession>
<name>A0A0C2WB81_SERVB</name>
<evidence type="ECO:0000313" key="3">
    <source>
        <dbReference type="Proteomes" id="UP000054097"/>
    </source>
</evidence>
<dbReference type="Proteomes" id="UP000054097">
    <property type="component" value="Unassembled WGS sequence"/>
</dbReference>
<dbReference type="AlphaFoldDB" id="A0A0C2WB81"/>
<sequence>YFTGQDLEILASFEQLQNLEYIRLKHYLDTPYAFTHHDANIFVRFPSVTDASRVAFSAQLLKMSSFANLKSVVIRNFGPEMVDALTGIHDLRALTILYRLPDPRSGVLKHKQIEPCLPTVKEFYYSDANYDSGRENMPPSFDYAVQCLGQNLTKIIVEVVNIRAVPSMLASFERFQRLRDVNIQINISLSSATKEEMETSVILIGIKTLLMIFRRPEPESNLNGYDSEQIRTARQEPFAHLFEALVFLVPYVEDLTLGGWFSAEMAVKYVKQLHHLRAFNITTAALEDALGMTGSYYEGLAMDYMLTTDFLDSIHSQSLHLLRITNAFPGLYASAFVTRNPENIKIAMSRCLTMFRFCEEPAFAHRIHVTNIHDRLERYNVRLSWEYELPLDRLNPSPALPSNVHQWLVGKRERRWRFREQSLNNPFLRYLHCPTQDLSGKPQWVTGHSLDVMRLPKSISLSLSGLLLGTGAMNTRYLLTLFPQSSGLNHEETLSNYTKHQSKRVFNFGQQLCNKRGAGKKRVREERKGDGAGGEEQIAMMHQSSRK</sequence>
<keyword evidence="3" id="KW-1185">Reference proteome</keyword>
<gene>
    <name evidence="2" type="ORF">M408DRAFT_319784</name>
</gene>
<feature type="region of interest" description="Disordered" evidence="1">
    <location>
        <begin position="517"/>
        <end position="547"/>
    </location>
</feature>
<feature type="non-terminal residue" evidence="2">
    <location>
        <position position="1"/>
    </location>
</feature>